<reference evidence="2 3" key="1">
    <citation type="submission" date="2017-02" db="EMBL/GenBank/DDBJ databases">
        <authorList>
            <person name="Peterson S.W."/>
        </authorList>
    </citation>
    <scope>NUCLEOTIDE SEQUENCE [LARGE SCALE GENOMIC DNA]</scope>
    <source>
        <strain evidence="2 3">VKM Ac-2059</strain>
    </source>
</reference>
<feature type="region of interest" description="Disordered" evidence="1">
    <location>
        <begin position="90"/>
        <end position="115"/>
    </location>
</feature>
<dbReference type="Pfam" id="PF18986">
    <property type="entry name" value="DUF5719"/>
    <property type="match status" value="1"/>
</dbReference>
<dbReference type="EMBL" id="FUZP01000002">
    <property type="protein sequence ID" value="SKC63038.1"/>
    <property type="molecule type" value="Genomic_DNA"/>
</dbReference>
<dbReference type="RefSeq" id="WP_143785461.1">
    <property type="nucleotide sequence ID" value="NZ_FUZP01000002.1"/>
</dbReference>
<protein>
    <submittedName>
        <fullName evidence="2">Uncharacterized protein</fullName>
    </submittedName>
</protein>
<accession>A0A1T5KI73</accession>
<keyword evidence="3" id="KW-1185">Reference proteome</keyword>
<name>A0A1T5KI73_9MICO</name>
<evidence type="ECO:0000313" key="3">
    <source>
        <dbReference type="Proteomes" id="UP000190857"/>
    </source>
</evidence>
<sequence>MANTRRAAAVGGRIVSGVVGLALAGAAVFAAGTVQLPDLGREAPRTSITPEGASQLRACAGPLLQLASTDTALAAVQSIGAANTTLSGRDAAQEPLASPDNTSGDASGLPLRLTAPTDDSSDAAALLAGAQSQFADQENVFGAAAADCAEPSANSWVVAGSTEVGRTSLLVLTNPTAQDAVVDLEFSGENGPIQAPGSQGIIVQTGQQKVFSLAAFAPNVVMPVVHVTTRGGQVSAVIQQSVVRGLTPTGVDWAGATVAPRTEVTIPGFVVPGDIPASANDDAYDDQAPVIRVFVPGEDDADVALNFIGEGDDQNAPAPLSVTVPHQSAGEINLASLDPGNYTIVLTSTQPLVAAGRSTAVAGDKSDFTWSPASDALGAAASFAVPAGQNPVLHLSNPGSTALDATLDGGGENRSLTVMPGTAVTVPLTENSGYTLTGAVGAFGRVVYSGDRGIAGFSIAPTNPAADTVTVYVR</sequence>
<proteinExistence type="predicted"/>
<dbReference type="OrthoDB" id="3264966at2"/>
<dbReference type="STRING" id="123320.SAMN06309945_2231"/>
<dbReference type="Proteomes" id="UP000190857">
    <property type="component" value="Unassembled WGS sequence"/>
</dbReference>
<dbReference type="AlphaFoldDB" id="A0A1T5KI73"/>
<dbReference type="InterPro" id="IPR043777">
    <property type="entry name" value="DUF5719"/>
</dbReference>
<evidence type="ECO:0000313" key="2">
    <source>
        <dbReference type="EMBL" id="SKC63038.1"/>
    </source>
</evidence>
<evidence type="ECO:0000256" key="1">
    <source>
        <dbReference type="SAM" id="MobiDB-lite"/>
    </source>
</evidence>
<gene>
    <name evidence="2" type="ORF">SAMN06309945_2231</name>
</gene>
<organism evidence="2 3">
    <name type="scientific">Okibacterium fritillariae</name>
    <dbReference type="NCBI Taxonomy" id="123320"/>
    <lineage>
        <taxon>Bacteria</taxon>
        <taxon>Bacillati</taxon>
        <taxon>Actinomycetota</taxon>
        <taxon>Actinomycetes</taxon>
        <taxon>Micrococcales</taxon>
        <taxon>Microbacteriaceae</taxon>
        <taxon>Okibacterium</taxon>
    </lineage>
</organism>